<sequence>MSYSSFSDTGHGRRRSTLEREITPKLRFPLYKSHPRKLTLVPKHLLNVEEKRDIDLLLQLPRPISCREVFCVLHVEDHTTLFEGKFDFAMTTSFLVVSPTFEKSVPLEVADLMIEEALGEPAKETQVEDTQVVENPLAQPEGSSEVQLVVPIVESTVGECPSPRVLPFGRAQNLSVGHLLELIYKDTSPPSG</sequence>
<name>A0AAQ3PB20_VIGMU</name>
<evidence type="ECO:0000313" key="1">
    <source>
        <dbReference type="EMBL" id="WVZ23737.1"/>
    </source>
</evidence>
<dbReference type="Proteomes" id="UP001374535">
    <property type="component" value="Chromosome 1"/>
</dbReference>
<organism evidence="1 2">
    <name type="scientific">Vigna mungo</name>
    <name type="common">Black gram</name>
    <name type="synonym">Phaseolus mungo</name>
    <dbReference type="NCBI Taxonomy" id="3915"/>
    <lineage>
        <taxon>Eukaryota</taxon>
        <taxon>Viridiplantae</taxon>
        <taxon>Streptophyta</taxon>
        <taxon>Embryophyta</taxon>
        <taxon>Tracheophyta</taxon>
        <taxon>Spermatophyta</taxon>
        <taxon>Magnoliopsida</taxon>
        <taxon>eudicotyledons</taxon>
        <taxon>Gunneridae</taxon>
        <taxon>Pentapetalae</taxon>
        <taxon>rosids</taxon>
        <taxon>fabids</taxon>
        <taxon>Fabales</taxon>
        <taxon>Fabaceae</taxon>
        <taxon>Papilionoideae</taxon>
        <taxon>50 kb inversion clade</taxon>
        <taxon>NPAAA clade</taxon>
        <taxon>indigoferoid/millettioid clade</taxon>
        <taxon>Phaseoleae</taxon>
        <taxon>Vigna</taxon>
    </lineage>
</organism>
<dbReference type="EMBL" id="CP144700">
    <property type="protein sequence ID" value="WVZ23737.1"/>
    <property type="molecule type" value="Genomic_DNA"/>
</dbReference>
<dbReference type="AlphaFoldDB" id="A0AAQ3PB20"/>
<gene>
    <name evidence="1" type="ORF">V8G54_002281</name>
</gene>
<accession>A0AAQ3PB20</accession>
<evidence type="ECO:0000313" key="2">
    <source>
        <dbReference type="Proteomes" id="UP001374535"/>
    </source>
</evidence>
<keyword evidence="2" id="KW-1185">Reference proteome</keyword>
<proteinExistence type="predicted"/>
<reference evidence="1 2" key="1">
    <citation type="journal article" date="2023" name="Life. Sci Alliance">
        <title>Evolutionary insights into 3D genome organization and epigenetic landscape of Vigna mungo.</title>
        <authorList>
            <person name="Junaid A."/>
            <person name="Singh B."/>
            <person name="Bhatia S."/>
        </authorList>
    </citation>
    <scope>NUCLEOTIDE SEQUENCE [LARGE SCALE GENOMIC DNA]</scope>
    <source>
        <strain evidence="1">Urdbean</strain>
    </source>
</reference>
<protein>
    <submittedName>
        <fullName evidence="1">Uncharacterized protein</fullName>
    </submittedName>
</protein>